<dbReference type="InterPro" id="IPR044068">
    <property type="entry name" value="CB"/>
</dbReference>
<dbReference type="GO" id="GO:0003677">
    <property type="term" value="F:DNA binding"/>
    <property type="evidence" value="ECO:0007669"/>
    <property type="project" value="UniProtKB-KW"/>
</dbReference>
<dbReference type="InterPro" id="IPR011010">
    <property type="entry name" value="DNA_brk_join_enz"/>
</dbReference>
<keyword evidence="3" id="KW-0233">DNA recombination</keyword>
<proteinExistence type="inferred from homology"/>
<dbReference type="PROSITE" id="PS51898">
    <property type="entry name" value="TYR_RECOMBINASE"/>
    <property type="match status" value="1"/>
</dbReference>
<dbReference type="GO" id="GO:0006310">
    <property type="term" value="P:DNA recombination"/>
    <property type="evidence" value="ECO:0007669"/>
    <property type="project" value="UniProtKB-KW"/>
</dbReference>
<sequence>MSHVEKRGPKRYMAVWTDPNGRKRSKSFPRKIDAERHLTVTDASLLRRDWVDPDNGKMTFADYAAQWVDVRDVRETTRRKYRQDVAQAAVLAGIPLGRITPNVIEQWQSAALKTHKRSTVITMRATLAAVMTSAVRDRRIASNPFHDVPRIKPEPHRIRLMSAEQIDAVRDDITPWYSAAVEVGASCGLRPGEIFGLTAGRINRKANVIHVERTLIRTKARGQHLGPPKTAASVRTVPMPDNVSKALAAHMLRYGTGEDGLIFHSRGGKPVDAGLRANAWRRVAPAGTRWHDLRHFYASAQIAGGATVLEVQTLLGHATAQETLNTYSHLWPDHGADRAISRIEAARKVEQVNEDQSVGPRV</sequence>
<dbReference type="PANTHER" id="PTHR30349:SF64">
    <property type="entry name" value="PROPHAGE INTEGRASE INTD-RELATED"/>
    <property type="match status" value="1"/>
</dbReference>
<evidence type="ECO:0000313" key="6">
    <source>
        <dbReference type="EMBL" id="QOL00371.1"/>
    </source>
</evidence>
<dbReference type="Gene3D" id="1.10.150.130">
    <property type="match status" value="1"/>
</dbReference>
<dbReference type="Gene3D" id="1.10.443.10">
    <property type="entry name" value="Intergrase catalytic core"/>
    <property type="match status" value="1"/>
</dbReference>
<evidence type="ECO:0000259" key="4">
    <source>
        <dbReference type="PROSITE" id="PS51898"/>
    </source>
</evidence>
<accession>A0A7L9QC53</accession>
<dbReference type="GO" id="GO:0015074">
    <property type="term" value="P:DNA integration"/>
    <property type="evidence" value="ECO:0007669"/>
    <property type="project" value="InterPro"/>
</dbReference>
<dbReference type="Pfam" id="PF00589">
    <property type="entry name" value="Phage_integrase"/>
    <property type="match status" value="1"/>
</dbReference>
<dbReference type="InterPro" id="IPR002104">
    <property type="entry name" value="Integrase_catalytic"/>
</dbReference>
<comment type="similarity">
    <text evidence="1">Belongs to the 'phage' integrase family.</text>
</comment>
<keyword evidence="2" id="KW-0238">DNA-binding</keyword>
<dbReference type="PANTHER" id="PTHR30349">
    <property type="entry name" value="PHAGE INTEGRASE-RELATED"/>
    <property type="match status" value="1"/>
</dbReference>
<dbReference type="AlphaFoldDB" id="A0A7L9QC53"/>
<evidence type="ECO:0000256" key="3">
    <source>
        <dbReference type="ARBA" id="ARBA00023172"/>
    </source>
</evidence>
<evidence type="ECO:0000256" key="2">
    <source>
        <dbReference type="ARBA" id="ARBA00023125"/>
    </source>
</evidence>
<dbReference type="InterPro" id="IPR013762">
    <property type="entry name" value="Integrase-like_cat_sf"/>
</dbReference>
<feature type="domain" description="Tyr recombinase" evidence="4">
    <location>
        <begin position="156"/>
        <end position="340"/>
    </location>
</feature>
<dbReference type="InterPro" id="IPR050090">
    <property type="entry name" value="Tyrosine_recombinase_XerCD"/>
</dbReference>
<dbReference type="EMBL" id="MW000467">
    <property type="protein sequence ID" value="QOL00371.1"/>
    <property type="molecule type" value="Genomic_DNA"/>
</dbReference>
<feature type="domain" description="Core-binding (CB)" evidence="5">
    <location>
        <begin position="58"/>
        <end position="135"/>
    </location>
</feature>
<name>A0A7L9QC53_9ZZZZ</name>
<organism evidence="6">
    <name type="scientific">uncultured organism</name>
    <dbReference type="NCBI Taxonomy" id="155900"/>
    <lineage>
        <taxon>unclassified sequences</taxon>
        <taxon>environmental samples</taxon>
    </lineage>
</organism>
<protein>
    <submittedName>
        <fullName evidence="6">Putative prophage phiRv2 integrase</fullName>
    </submittedName>
</protein>
<dbReference type="InterPro" id="IPR010998">
    <property type="entry name" value="Integrase_recombinase_N"/>
</dbReference>
<evidence type="ECO:0000256" key="1">
    <source>
        <dbReference type="ARBA" id="ARBA00008857"/>
    </source>
</evidence>
<reference evidence="6" key="1">
    <citation type="submission" date="2020-09" db="EMBL/GenBank/DDBJ databases">
        <title>A new high-throughput screening method to detect antimicrobial volatiles from metagenomic clone libraries.</title>
        <authorList>
            <person name="Stocker F."/>
            <person name="Obermeier M."/>
            <person name="Resch K."/>
            <person name="Berg G."/>
            <person name="Mueller Bogota C.A."/>
        </authorList>
    </citation>
    <scope>NUCLEOTIDE SEQUENCE</scope>
</reference>
<dbReference type="CDD" id="cd01189">
    <property type="entry name" value="INT_ICEBs1_C_like"/>
    <property type="match status" value="1"/>
</dbReference>
<dbReference type="PROSITE" id="PS51900">
    <property type="entry name" value="CB"/>
    <property type="match status" value="1"/>
</dbReference>
<dbReference type="SUPFAM" id="SSF56349">
    <property type="entry name" value="DNA breaking-rejoining enzymes"/>
    <property type="match status" value="1"/>
</dbReference>
<evidence type="ECO:0000259" key="5">
    <source>
        <dbReference type="PROSITE" id="PS51900"/>
    </source>
</evidence>